<dbReference type="RefSeq" id="WP_048877578.1">
    <property type="nucleotide sequence ID" value="NZ_BANC01000017.1"/>
</dbReference>
<feature type="active site" description="Proton acceptor; specific for L-alanine" evidence="7">
    <location>
        <position position="252"/>
    </location>
</feature>
<comment type="function">
    <text evidence="7">Catalyzes the interconversion of L-alanine and D-alanine. May also act on other amino acids.</text>
</comment>
<dbReference type="InterPro" id="IPR009006">
    <property type="entry name" value="Ala_racemase/Decarboxylase_C"/>
</dbReference>
<evidence type="ECO:0000256" key="1">
    <source>
        <dbReference type="ARBA" id="ARBA00000316"/>
    </source>
</evidence>
<feature type="active site" description="Proton acceptor; specific for D-alanine" evidence="7">
    <location>
        <position position="32"/>
    </location>
</feature>
<evidence type="ECO:0000313" key="12">
    <source>
        <dbReference type="Proteomes" id="UP000032668"/>
    </source>
</evidence>
<dbReference type="GO" id="GO:0005829">
    <property type="term" value="C:cytosol"/>
    <property type="evidence" value="ECO:0007669"/>
    <property type="project" value="TreeGrafter"/>
</dbReference>
<comment type="caution">
    <text evidence="11">The sequence shown here is derived from an EMBL/GenBank/DDBJ whole genome shotgun (WGS) entry which is preliminary data.</text>
</comment>
<dbReference type="PANTHER" id="PTHR30511:SF0">
    <property type="entry name" value="ALANINE RACEMASE, CATABOLIC-RELATED"/>
    <property type="match status" value="1"/>
</dbReference>
<accession>A0A0D6PBJ2</accession>
<dbReference type="GO" id="GO:0030170">
    <property type="term" value="F:pyridoxal phosphate binding"/>
    <property type="evidence" value="ECO:0007669"/>
    <property type="project" value="UniProtKB-UniRule"/>
</dbReference>
<evidence type="ECO:0000256" key="6">
    <source>
        <dbReference type="ARBA" id="ARBA00023235"/>
    </source>
</evidence>
<dbReference type="InterPro" id="IPR001608">
    <property type="entry name" value="Ala_racemase_N"/>
</dbReference>
<evidence type="ECO:0000313" key="11">
    <source>
        <dbReference type="EMBL" id="GAN79110.1"/>
    </source>
</evidence>
<dbReference type="Proteomes" id="UP000032668">
    <property type="component" value="Unassembled WGS sequence"/>
</dbReference>
<feature type="domain" description="Alanine racemase C-terminal" evidence="10">
    <location>
        <begin position="231"/>
        <end position="354"/>
    </location>
</feature>
<dbReference type="PROSITE" id="PS00395">
    <property type="entry name" value="ALANINE_RACEMASE"/>
    <property type="match status" value="1"/>
</dbReference>
<dbReference type="InterPro" id="IPR000821">
    <property type="entry name" value="Ala_racemase"/>
</dbReference>
<feature type="binding site" evidence="7 9">
    <location>
        <position position="130"/>
    </location>
    <ligand>
        <name>substrate</name>
    </ligand>
</feature>
<comment type="pathway">
    <text evidence="7">Amino-acid biosynthesis; D-alanine biosynthesis; D-alanine from L-alanine: step 1/1.</text>
</comment>
<proteinExistence type="inferred from homology"/>
<dbReference type="STRING" id="1120923.SAMN02746095_00943"/>
<evidence type="ECO:0000256" key="9">
    <source>
        <dbReference type="PIRSR" id="PIRSR600821-52"/>
    </source>
</evidence>
<dbReference type="AlphaFoldDB" id="A0A0D6PBJ2"/>
<dbReference type="OrthoDB" id="9813814at2"/>
<dbReference type="EMBL" id="BANC01000017">
    <property type="protein sequence ID" value="GAN79110.1"/>
    <property type="molecule type" value="Genomic_DNA"/>
</dbReference>
<organism evidence="11 12">
    <name type="scientific">Acidocella aminolytica 101 = DSM 11237</name>
    <dbReference type="NCBI Taxonomy" id="1120923"/>
    <lineage>
        <taxon>Bacteria</taxon>
        <taxon>Pseudomonadati</taxon>
        <taxon>Pseudomonadota</taxon>
        <taxon>Alphaproteobacteria</taxon>
        <taxon>Acetobacterales</taxon>
        <taxon>Acidocellaceae</taxon>
        <taxon>Acidocella</taxon>
    </lineage>
</organism>
<gene>
    <name evidence="11" type="ORF">Aam_017_015</name>
</gene>
<sequence>MTGHLDIDLTALAANWRTLAAMNKGETAAVVKADAYGLGAARVAPVLEAAGCKTFFTAHLAEAVALRAVLPQARILALNGLVPHAAADFVAHGITPILSSLKEIMLWRAEARGLERLLPAFLHVETGLNRLALPQREFASLREDPTLLEGITISTVMTHLITAETPEDDRNPRQRAALLDMAAHFPGARRSLCNSPGMFLGPDYHFDLTRPGAALYGLNTSPAQPAPMRPVVRLSAPVLQIREIQQGEGVGYGGSWVAQRPSRIATVGVGYGDGLLRALSNNGNAYFDDCPVPLVGRVSMDLATFDVTDIPANPGDMLVLLDSRHGADDLAREGGTIGYEILTSLGRRYQRRYIGA</sequence>
<evidence type="ECO:0000256" key="8">
    <source>
        <dbReference type="PIRSR" id="PIRSR600821-50"/>
    </source>
</evidence>
<comment type="catalytic activity">
    <reaction evidence="1 7">
        <text>L-alanine = D-alanine</text>
        <dbReference type="Rhea" id="RHEA:20249"/>
        <dbReference type="ChEBI" id="CHEBI:57416"/>
        <dbReference type="ChEBI" id="CHEBI:57972"/>
        <dbReference type="EC" id="5.1.1.1"/>
    </reaction>
</comment>
<feature type="modified residue" description="N6-(pyridoxal phosphate)lysine" evidence="7 8">
    <location>
        <position position="32"/>
    </location>
</feature>
<protein>
    <recommendedName>
        <fullName evidence="4 7">Alanine racemase</fullName>
        <ecNumber evidence="4 7">5.1.1.1</ecNumber>
    </recommendedName>
</protein>
<evidence type="ECO:0000256" key="3">
    <source>
        <dbReference type="ARBA" id="ARBA00007880"/>
    </source>
</evidence>
<dbReference type="NCBIfam" id="TIGR00492">
    <property type="entry name" value="alr"/>
    <property type="match status" value="1"/>
</dbReference>
<dbReference type="EC" id="5.1.1.1" evidence="4 7"/>
<reference evidence="11 12" key="1">
    <citation type="submission" date="2012-11" db="EMBL/GenBank/DDBJ databases">
        <title>Whole genome sequence of Acidocella aminolytica 101 = DSM 11237.</title>
        <authorList>
            <person name="Azuma Y."/>
            <person name="Higashiura N."/>
            <person name="Hirakawa H."/>
            <person name="Matsushita K."/>
        </authorList>
    </citation>
    <scope>NUCLEOTIDE SEQUENCE [LARGE SCALE GENOMIC DNA]</scope>
    <source>
        <strain evidence="12">101 / DSM 11237</strain>
    </source>
</reference>
<keyword evidence="12" id="KW-1185">Reference proteome</keyword>
<evidence type="ECO:0000259" key="10">
    <source>
        <dbReference type="SMART" id="SM01005"/>
    </source>
</evidence>
<dbReference type="GO" id="GO:0030632">
    <property type="term" value="P:D-alanine biosynthetic process"/>
    <property type="evidence" value="ECO:0007669"/>
    <property type="project" value="UniProtKB-UniRule"/>
</dbReference>
<dbReference type="Gene3D" id="2.40.37.10">
    <property type="entry name" value="Lyase, Ornithine Decarboxylase, Chain A, domain 1"/>
    <property type="match status" value="1"/>
</dbReference>
<dbReference type="InterPro" id="IPR029066">
    <property type="entry name" value="PLP-binding_barrel"/>
</dbReference>
<dbReference type="PANTHER" id="PTHR30511">
    <property type="entry name" value="ALANINE RACEMASE"/>
    <property type="match status" value="1"/>
</dbReference>
<dbReference type="CDD" id="cd00430">
    <property type="entry name" value="PLPDE_III_AR"/>
    <property type="match status" value="1"/>
</dbReference>
<dbReference type="Pfam" id="PF01168">
    <property type="entry name" value="Ala_racemase_N"/>
    <property type="match status" value="1"/>
</dbReference>
<keyword evidence="5 7" id="KW-0663">Pyridoxal phosphate</keyword>
<dbReference type="GO" id="GO:0008784">
    <property type="term" value="F:alanine racemase activity"/>
    <property type="evidence" value="ECO:0007669"/>
    <property type="project" value="UniProtKB-UniRule"/>
</dbReference>
<comment type="similarity">
    <text evidence="3 7">Belongs to the alanine racemase family.</text>
</comment>
<evidence type="ECO:0000256" key="4">
    <source>
        <dbReference type="ARBA" id="ARBA00013089"/>
    </source>
</evidence>
<dbReference type="PRINTS" id="PR00992">
    <property type="entry name" value="ALARACEMASE"/>
</dbReference>
<dbReference type="SUPFAM" id="SSF50621">
    <property type="entry name" value="Alanine racemase C-terminal domain-like"/>
    <property type="match status" value="1"/>
</dbReference>
<dbReference type="Pfam" id="PF00842">
    <property type="entry name" value="Ala_racemase_C"/>
    <property type="match status" value="1"/>
</dbReference>
<evidence type="ECO:0000256" key="7">
    <source>
        <dbReference type="HAMAP-Rule" id="MF_01201"/>
    </source>
</evidence>
<keyword evidence="6 7" id="KW-0413">Isomerase</keyword>
<comment type="cofactor">
    <cofactor evidence="2 7 8">
        <name>pyridoxal 5'-phosphate</name>
        <dbReference type="ChEBI" id="CHEBI:597326"/>
    </cofactor>
</comment>
<dbReference type="Gene3D" id="3.20.20.10">
    <property type="entry name" value="Alanine racemase"/>
    <property type="match status" value="1"/>
</dbReference>
<dbReference type="InterPro" id="IPR020622">
    <property type="entry name" value="Ala_racemase_pyridoxalP-BS"/>
</dbReference>
<evidence type="ECO:0000256" key="5">
    <source>
        <dbReference type="ARBA" id="ARBA00022898"/>
    </source>
</evidence>
<feature type="binding site" evidence="7 9">
    <location>
        <position position="300"/>
    </location>
    <ligand>
        <name>substrate</name>
    </ligand>
</feature>
<evidence type="ECO:0000256" key="2">
    <source>
        <dbReference type="ARBA" id="ARBA00001933"/>
    </source>
</evidence>
<dbReference type="SUPFAM" id="SSF51419">
    <property type="entry name" value="PLP-binding barrel"/>
    <property type="match status" value="1"/>
</dbReference>
<dbReference type="SMART" id="SM01005">
    <property type="entry name" value="Ala_racemase_C"/>
    <property type="match status" value="1"/>
</dbReference>
<dbReference type="UniPathway" id="UPA00042">
    <property type="reaction ID" value="UER00497"/>
</dbReference>
<dbReference type="InterPro" id="IPR011079">
    <property type="entry name" value="Ala_racemase_C"/>
</dbReference>
<dbReference type="HAMAP" id="MF_01201">
    <property type="entry name" value="Ala_racemase"/>
    <property type="match status" value="1"/>
</dbReference>
<name>A0A0D6PBJ2_9PROT</name>